<dbReference type="HOGENOM" id="CLU_3272656_0_0_6"/>
<organism evidence="1 2">
    <name type="scientific">Methylophaga nitratireducenticrescens</name>
    <dbReference type="NCBI Taxonomy" id="754476"/>
    <lineage>
        <taxon>Bacteria</taxon>
        <taxon>Pseudomonadati</taxon>
        <taxon>Pseudomonadota</taxon>
        <taxon>Gammaproteobacteria</taxon>
        <taxon>Thiotrichales</taxon>
        <taxon>Piscirickettsiaceae</taxon>
        <taxon>Methylophaga</taxon>
    </lineage>
</organism>
<name>I1XHT3_METNJ</name>
<keyword evidence="2" id="KW-1185">Reference proteome</keyword>
<sequence length="41" mass="4538">MRASGENKALIVERIIAIRYLVNVIQTVIGKGAGDRVRKDN</sequence>
<dbReference type="STRING" id="754476.Q7A_1112"/>
<reference evidence="1 2" key="1">
    <citation type="journal article" date="2012" name="J. Bacteriol.">
        <title>Complete genome sequences of Methylophaga sp. strain JAM1 and Methylophaga sp. strain JAM7.</title>
        <authorList>
            <person name="Villeneuve C."/>
            <person name="Martineau C."/>
            <person name="Mauffrey F."/>
            <person name="Villemur R."/>
        </authorList>
    </citation>
    <scope>NUCLEOTIDE SEQUENCE [LARGE SCALE GENOMIC DNA]</scope>
    <source>
        <strain evidence="1 2">JAM1</strain>
    </source>
</reference>
<dbReference type="PATRIC" id="fig|754476.3.peg.1096"/>
<proteinExistence type="predicted"/>
<gene>
    <name evidence="1" type="ordered locus">Q7A_1112</name>
</gene>
<dbReference type="Proteomes" id="UP000009144">
    <property type="component" value="Chromosome"/>
</dbReference>
<evidence type="ECO:0000313" key="2">
    <source>
        <dbReference type="Proteomes" id="UP000009144"/>
    </source>
</evidence>
<protein>
    <submittedName>
        <fullName evidence="1">Uncharacterized protein</fullName>
    </submittedName>
</protein>
<accession>I1XHT3</accession>
<dbReference type="EMBL" id="CP003390">
    <property type="protein sequence ID" value="AFI83952.1"/>
    <property type="molecule type" value="Genomic_DNA"/>
</dbReference>
<dbReference type="AlphaFoldDB" id="I1XHT3"/>
<evidence type="ECO:0000313" key="1">
    <source>
        <dbReference type="EMBL" id="AFI83952.1"/>
    </source>
</evidence>
<reference evidence="1 2" key="2">
    <citation type="journal article" date="2013" name="Int. J. Syst. Evol. Microbiol.">
        <title>Methylophaga nitratireducenticrescens sp. nov. and Methylophaga frappieri sp. nov., isolated from the biofilm of the methanol-fed denitrification system treating the seawater at the Montreal Biodome.</title>
        <authorList>
            <person name="Villeneuve C."/>
            <person name="Martineau C."/>
            <person name="Mauffrey F."/>
            <person name="Villemur R."/>
        </authorList>
    </citation>
    <scope>NUCLEOTIDE SEQUENCE [LARGE SCALE GENOMIC DNA]</scope>
    <source>
        <strain evidence="1 2">JAM1</strain>
    </source>
</reference>